<evidence type="ECO:0000256" key="3">
    <source>
        <dbReference type="ARBA" id="ARBA00022630"/>
    </source>
</evidence>
<evidence type="ECO:0000259" key="7">
    <source>
        <dbReference type="Pfam" id="PF02771"/>
    </source>
</evidence>
<sequence length="348" mass="36529">MLMEASESVRMIRDSVGAIAPPGGDLKRVRALRDDPVGIDGAVWQQVVDLGWLALRLGEEHDGLGLGVRELCAIGEELGAALVPEPILAVVAMVPLLGDDARERVLDGSLIVVPAWREGITGADGASGLTVADGKVSGRKILVPHASAAGAFIVTGPDGGVLVERGAAGLSIESCKTQDGGKLSTLVLHDTPCVPASGDPLHALHELSLAHTAYLLGAAERAFQMTLEYLGIRKQFGRFIGSFQVLQHRAAEAKIQVALSRAVLDEAISAVEGGASQFDQVRTASRAIARVSDTAMLIAREAVQMHGAIGITDEHDVGLYCRKILSIYNQFGTANAHRARYLATTGGE</sequence>
<dbReference type="InterPro" id="IPR037069">
    <property type="entry name" value="AcylCoA_DH/ox_N_sf"/>
</dbReference>
<dbReference type="SUPFAM" id="SSF56645">
    <property type="entry name" value="Acyl-CoA dehydrogenase NM domain-like"/>
    <property type="match status" value="1"/>
</dbReference>
<dbReference type="AlphaFoldDB" id="A0A031JR23"/>
<evidence type="ECO:0000256" key="1">
    <source>
        <dbReference type="ARBA" id="ARBA00001974"/>
    </source>
</evidence>
<dbReference type="eggNOG" id="COG1960">
    <property type="taxonomic scope" value="Bacteria"/>
</dbReference>
<comment type="cofactor">
    <cofactor evidence="1">
        <name>FAD</name>
        <dbReference type="ChEBI" id="CHEBI:57692"/>
    </cofactor>
</comment>
<evidence type="ECO:0000313" key="8">
    <source>
        <dbReference type="EMBL" id="EZP79324.1"/>
    </source>
</evidence>
<dbReference type="InterPro" id="IPR036250">
    <property type="entry name" value="AcylCo_DH-like_C"/>
</dbReference>
<dbReference type="Pfam" id="PF00441">
    <property type="entry name" value="Acyl-CoA_dh_1"/>
    <property type="match status" value="1"/>
</dbReference>
<dbReference type="PATRIC" id="fig|158500.4.peg.4154"/>
<dbReference type="InterPro" id="IPR009075">
    <property type="entry name" value="AcylCo_DH/oxidase_C"/>
</dbReference>
<dbReference type="EMBL" id="JFYZ01000027">
    <property type="protein sequence ID" value="EZP79324.1"/>
    <property type="molecule type" value="Genomic_DNA"/>
</dbReference>
<dbReference type="PANTHER" id="PTHR43884">
    <property type="entry name" value="ACYL-COA DEHYDROGENASE"/>
    <property type="match status" value="1"/>
</dbReference>
<evidence type="ECO:0000256" key="4">
    <source>
        <dbReference type="ARBA" id="ARBA00022827"/>
    </source>
</evidence>
<dbReference type="InterPro" id="IPR009100">
    <property type="entry name" value="AcylCoA_DH/oxidase_NM_dom_sf"/>
</dbReference>
<dbReference type="Pfam" id="PF02771">
    <property type="entry name" value="Acyl-CoA_dh_N"/>
    <property type="match status" value="1"/>
</dbReference>
<evidence type="ECO:0000313" key="9">
    <source>
        <dbReference type="Proteomes" id="UP000024329"/>
    </source>
</evidence>
<dbReference type="Proteomes" id="UP000024329">
    <property type="component" value="Unassembled WGS sequence"/>
</dbReference>
<feature type="domain" description="Acyl-CoA dehydrogenase/oxidase C-terminal" evidence="6">
    <location>
        <begin position="204"/>
        <end position="339"/>
    </location>
</feature>
<protein>
    <submittedName>
        <fullName evidence="8">Acyl-CoA dehydrogenase family protein</fullName>
    </submittedName>
</protein>
<dbReference type="Gene3D" id="1.20.140.10">
    <property type="entry name" value="Butyryl-CoA Dehydrogenase, subunit A, domain 3"/>
    <property type="match status" value="1"/>
</dbReference>
<accession>A0A031JR23</accession>
<dbReference type="GO" id="GO:0050660">
    <property type="term" value="F:flavin adenine dinucleotide binding"/>
    <property type="evidence" value="ECO:0007669"/>
    <property type="project" value="InterPro"/>
</dbReference>
<dbReference type="InterPro" id="IPR013786">
    <property type="entry name" value="AcylCoA_DH/ox_N"/>
</dbReference>
<dbReference type="SUPFAM" id="SSF47203">
    <property type="entry name" value="Acyl-CoA dehydrogenase C-terminal domain-like"/>
    <property type="match status" value="1"/>
</dbReference>
<dbReference type="GO" id="GO:0003995">
    <property type="term" value="F:acyl-CoA dehydrogenase activity"/>
    <property type="evidence" value="ECO:0007669"/>
    <property type="project" value="TreeGrafter"/>
</dbReference>
<keyword evidence="3" id="KW-0285">Flavoprotein</keyword>
<dbReference type="Gene3D" id="1.10.540.10">
    <property type="entry name" value="Acyl-CoA dehydrogenase/oxidase, N-terminal domain"/>
    <property type="match status" value="1"/>
</dbReference>
<keyword evidence="4" id="KW-0274">FAD</keyword>
<gene>
    <name evidence="8" type="ORF">BV97_04087</name>
</gene>
<evidence type="ECO:0000256" key="2">
    <source>
        <dbReference type="ARBA" id="ARBA00009347"/>
    </source>
</evidence>
<feature type="domain" description="Acyl-CoA dehydrogenase/oxidase N-terminal" evidence="7">
    <location>
        <begin position="10"/>
        <end position="84"/>
    </location>
</feature>
<keyword evidence="5" id="KW-0560">Oxidoreductase</keyword>
<evidence type="ECO:0000256" key="5">
    <source>
        <dbReference type="ARBA" id="ARBA00023002"/>
    </source>
</evidence>
<dbReference type="PANTHER" id="PTHR43884:SF20">
    <property type="entry name" value="ACYL-COA DEHYDROGENASE FADE28"/>
    <property type="match status" value="1"/>
</dbReference>
<reference evidence="8 9" key="1">
    <citation type="submission" date="2014-03" db="EMBL/GenBank/DDBJ databases">
        <title>Whole genome sequence of Novosphingobium resinovorum KF1.</title>
        <authorList>
            <person name="Gan H.M."/>
            <person name="Gan H.Y."/>
            <person name="Chew T.H."/>
            <person name="Savka M.A."/>
        </authorList>
    </citation>
    <scope>NUCLEOTIDE SEQUENCE [LARGE SCALE GENOMIC DNA]</scope>
    <source>
        <strain evidence="8 9">KF1</strain>
    </source>
</reference>
<organism evidence="8 9">
    <name type="scientific">Novosphingobium resinovorum</name>
    <dbReference type="NCBI Taxonomy" id="158500"/>
    <lineage>
        <taxon>Bacteria</taxon>
        <taxon>Pseudomonadati</taxon>
        <taxon>Pseudomonadota</taxon>
        <taxon>Alphaproteobacteria</taxon>
        <taxon>Sphingomonadales</taxon>
        <taxon>Sphingomonadaceae</taxon>
        <taxon>Novosphingobium</taxon>
    </lineage>
</organism>
<evidence type="ECO:0000259" key="6">
    <source>
        <dbReference type="Pfam" id="PF00441"/>
    </source>
</evidence>
<comment type="caution">
    <text evidence="8">The sequence shown here is derived from an EMBL/GenBank/DDBJ whole genome shotgun (WGS) entry which is preliminary data.</text>
</comment>
<proteinExistence type="inferred from homology"/>
<name>A0A031JR23_9SPHN</name>
<comment type="similarity">
    <text evidence="2">Belongs to the acyl-CoA dehydrogenase family.</text>
</comment>